<proteinExistence type="predicted"/>
<accession>A0A6G2BEB1</accession>
<dbReference type="Pfam" id="PF13384">
    <property type="entry name" value="HTH_23"/>
    <property type="match status" value="1"/>
</dbReference>
<dbReference type="EMBL" id="WIXO01000001">
    <property type="protein sequence ID" value="MTE20242.1"/>
    <property type="molecule type" value="Genomic_DNA"/>
</dbReference>
<sequence>MPAPRHPRITARTRAFHDTRPLQITHTPHSYDDARDIDWIAVERAAQGTYDPTALNLAEKREAVLLMDRNGYTACDISERLSVYRRQIARWRSDSTAINYSHVERATQGTYDPTALNPAEKREAVLLMLDHHHTEREISEQLDVHPWEIRLWKRQQNPDHGTTPKPQLQKAA</sequence>
<evidence type="ECO:0000313" key="1">
    <source>
        <dbReference type="EMBL" id="MTE20242.1"/>
    </source>
</evidence>
<evidence type="ECO:0000313" key="2">
    <source>
        <dbReference type="Proteomes" id="UP000473014"/>
    </source>
</evidence>
<protein>
    <submittedName>
        <fullName evidence="1">Uncharacterized protein</fullName>
    </submittedName>
</protein>
<dbReference type="AlphaFoldDB" id="A0A6G2BEB1"/>
<dbReference type="InterPro" id="IPR010921">
    <property type="entry name" value="Trp_repressor/repl_initiator"/>
</dbReference>
<organism evidence="1 2">
    <name type="scientific">Streptomyces taklimakanensis</name>
    <dbReference type="NCBI Taxonomy" id="2569853"/>
    <lineage>
        <taxon>Bacteria</taxon>
        <taxon>Bacillati</taxon>
        <taxon>Actinomycetota</taxon>
        <taxon>Actinomycetes</taxon>
        <taxon>Kitasatosporales</taxon>
        <taxon>Streptomycetaceae</taxon>
        <taxon>Streptomyces</taxon>
    </lineage>
</organism>
<dbReference type="RefSeq" id="WP_155071362.1">
    <property type="nucleotide sequence ID" value="NZ_WIXO01000001.1"/>
</dbReference>
<dbReference type="SUPFAM" id="SSF48295">
    <property type="entry name" value="TrpR-like"/>
    <property type="match status" value="1"/>
</dbReference>
<dbReference type="OrthoDB" id="4242879at2"/>
<keyword evidence="2" id="KW-1185">Reference proteome</keyword>
<dbReference type="GO" id="GO:0043565">
    <property type="term" value="F:sequence-specific DNA binding"/>
    <property type="evidence" value="ECO:0007669"/>
    <property type="project" value="InterPro"/>
</dbReference>
<gene>
    <name evidence="1" type="ORF">F0L17_14215</name>
</gene>
<dbReference type="Proteomes" id="UP000473014">
    <property type="component" value="Unassembled WGS sequence"/>
</dbReference>
<comment type="caution">
    <text evidence="1">The sequence shown here is derived from an EMBL/GenBank/DDBJ whole genome shotgun (WGS) entry which is preliminary data.</text>
</comment>
<name>A0A6G2BEB1_9ACTN</name>
<reference evidence="1 2" key="1">
    <citation type="submission" date="2019-11" db="EMBL/GenBank/DDBJ databases">
        <authorList>
            <person name="Yuan L."/>
        </authorList>
    </citation>
    <scope>NUCLEOTIDE SEQUENCE [LARGE SCALE GENOMIC DNA]</scope>
    <source>
        <strain evidence="1 2">TRM43335</strain>
    </source>
</reference>